<dbReference type="EMBL" id="FOQA01000003">
    <property type="protein sequence ID" value="SFH78548.1"/>
    <property type="molecule type" value="Genomic_DNA"/>
</dbReference>
<gene>
    <name evidence="1" type="ORF">SAMN05192551_10340</name>
</gene>
<sequence length="239" mass="26426">MSFSDGSPSAANTSITIKSLDDFQNFNQFEAFLEAVDNGLHFSDGTATVEVAYVSGRHETLLIYKELFFAPVARGIALQKENDDTLRIVVQSRNTSSPSITPASASSFSVLKEYDYRNSNKKTLAVSEVHPTIYASRGRFMTNPRPAPSPGPGAPIKRVEMVRSIDYAPYEGYVSSLEDRILDIRQADPTDVFVAFLQNLTENPRDHESMPYYLPPVIDAKVTSGDVTPPPPLSCHRVF</sequence>
<dbReference type="Proteomes" id="UP000199287">
    <property type="component" value="Unassembled WGS sequence"/>
</dbReference>
<reference evidence="2" key="1">
    <citation type="submission" date="2016-10" db="EMBL/GenBank/DDBJ databases">
        <authorList>
            <person name="Varghese N."/>
            <person name="Submissions S."/>
        </authorList>
    </citation>
    <scope>NUCLEOTIDE SEQUENCE [LARGE SCALE GENOMIC DNA]</scope>
    <source>
        <strain evidence="2">Z-7934</strain>
    </source>
</reference>
<proteinExistence type="predicted"/>
<accession>A0A1I3CW28</accession>
<name>A0A1I3CW28_9FIRM</name>
<organism evidence="1 2">
    <name type="scientific">Tindallia magadiensis</name>
    <dbReference type="NCBI Taxonomy" id="69895"/>
    <lineage>
        <taxon>Bacteria</taxon>
        <taxon>Bacillati</taxon>
        <taxon>Bacillota</taxon>
        <taxon>Clostridia</taxon>
        <taxon>Peptostreptococcales</taxon>
        <taxon>Tindalliaceae</taxon>
        <taxon>Tindallia</taxon>
    </lineage>
</organism>
<protein>
    <submittedName>
        <fullName evidence="1">Uncharacterized protein</fullName>
    </submittedName>
</protein>
<evidence type="ECO:0000313" key="2">
    <source>
        <dbReference type="Proteomes" id="UP000199287"/>
    </source>
</evidence>
<dbReference type="AlphaFoldDB" id="A0A1I3CW28"/>
<evidence type="ECO:0000313" key="1">
    <source>
        <dbReference type="EMBL" id="SFH78548.1"/>
    </source>
</evidence>
<keyword evidence="2" id="KW-1185">Reference proteome</keyword>
<dbReference type="STRING" id="69895.SAMN05192551_10340"/>